<dbReference type="GO" id="GO:0005829">
    <property type="term" value="C:cytosol"/>
    <property type="evidence" value="ECO:0007669"/>
    <property type="project" value="TreeGrafter"/>
</dbReference>
<sequence>MASIDESKQFIPLNIAVLTVSDTRALADDKSGQTLADRVTEAGHHLAAREIVTDDVEAIRAVIRRWIADAGIDVVITTGGTGFTGRDVTPEAIEPLFEKRMDGFSIAFHMMSHAKIGTSTIQSRATAGVAGATYIFCLPGSPGACRDGWDGILRPQLDYRTRPCNFVEIMPRLDEHLRRPKAQGATV</sequence>
<dbReference type="Proteomes" id="UP000325641">
    <property type="component" value="Chromosome"/>
</dbReference>
<feature type="domain" description="MoaB/Mog" evidence="6">
    <location>
        <begin position="16"/>
        <end position="160"/>
    </location>
</feature>
<dbReference type="Pfam" id="PF00994">
    <property type="entry name" value="MoCF_biosynth"/>
    <property type="match status" value="1"/>
</dbReference>
<dbReference type="SUPFAM" id="SSF53218">
    <property type="entry name" value="Molybdenum cofactor biosynthesis proteins"/>
    <property type="match status" value="1"/>
</dbReference>
<reference evidence="8" key="1">
    <citation type="submission" date="2019-10" db="EMBL/GenBank/DDBJ databases">
        <title>Complete Genome Sequence of Bradyrhizobium betae type strain PL7HG1T.</title>
        <authorList>
            <person name="Bromfield E.S.P."/>
            <person name="Cloutier S."/>
        </authorList>
    </citation>
    <scope>NUCLEOTIDE SEQUENCE [LARGE SCALE GENOMIC DNA]</scope>
    <source>
        <strain evidence="8">PL7HG1</strain>
    </source>
</reference>
<dbReference type="EMBL" id="CP044543">
    <property type="protein sequence ID" value="QFI72215.1"/>
    <property type="molecule type" value="Genomic_DNA"/>
</dbReference>
<comment type="function">
    <text evidence="5">May be involved in the biosynthesis of molybdopterin.</text>
</comment>
<dbReference type="PROSITE" id="PS01078">
    <property type="entry name" value="MOCF_BIOSYNTHESIS_1"/>
    <property type="match status" value="1"/>
</dbReference>
<evidence type="ECO:0000256" key="5">
    <source>
        <dbReference type="PIRNR" id="PIRNR006443"/>
    </source>
</evidence>
<evidence type="ECO:0000259" key="6">
    <source>
        <dbReference type="SMART" id="SM00852"/>
    </source>
</evidence>
<dbReference type="NCBIfam" id="TIGR02667">
    <property type="entry name" value="moaB_proteo"/>
    <property type="match status" value="1"/>
</dbReference>
<accession>A0A5P6P1Z5</accession>
<dbReference type="InterPro" id="IPR012245">
    <property type="entry name" value="MoaB"/>
</dbReference>
<dbReference type="CDD" id="cd00886">
    <property type="entry name" value="MogA_MoaB"/>
    <property type="match status" value="1"/>
</dbReference>
<dbReference type="GO" id="GO:0006777">
    <property type="term" value="P:Mo-molybdopterin cofactor biosynthetic process"/>
    <property type="evidence" value="ECO:0007669"/>
    <property type="project" value="UniProtKB-UniRule"/>
</dbReference>
<dbReference type="NCBIfam" id="TIGR00177">
    <property type="entry name" value="molyb_syn"/>
    <property type="match status" value="1"/>
</dbReference>
<evidence type="ECO:0000313" key="7">
    <source>
        <dbReference type="EMBL" id="QFI72215.1"/>
    </source>
</evidence>
<dbReference type="SMART" id="SM00852">
    <property type="entry name" value="MoCF_biosynth"/>
    <property type="match status" value="1"/>
</dbReference>
<dbReference type="AlphaFoldDB" id="A0A5P6P1Z5"/>
<dbReference type="UniPathway" id="UPA00344"/>
<dbReference type="PANTHER" id="PTHR43232">
    <property type="entry name" value="MOLYBDENUM COFACTOR BIOSYNTHESIS PROTEIN B"/>
    <property type="match status" value="1"/>
</dbReference>
<evidence type="ECO:0000256" key="2">
    <source>
        <dbReference type="ARBA" id="ARBA00006112"/>
    </source>
</evidence>
<dbReference type="InterPro" id="IPR008284">
    <property type="entry name" value="MoCF_biosynth_CS"/>
</dbReference>
<gene>
    <name evidence="7" type="primary">moaB</name>
    <name evidence="7" type="ORF">F8237_07325</name>
</gene>
<evidence type="ECO:0000256" key="1">
    <source>
        <dbReference type="ARBA" id="ARBA00005046"/>
    </source>
</evidence>
<dbReference type="PIRSF" id="PIRSF006443">
    <property type="entry name" value="MoaB"/>
    <property type="match status" value="1"/>
</dbReference>
<dbReference type="InterPro" id="IPR036425">
    <property type="entry name" value="MoaB/Mog-like_dom_sf"/>
</dbReference>
<evidence type="ECO:0000256" key="4">
    <source>
        <dbReference type="ARBA" id="ARBA00023150"/>
    </source>
</evidence>
<dbReference type="KEGG" id="bbet:F8237_07325"/>
<evidence type="ECO:0000256" key="3">
    <source>
        <dbReference type="ARBA" id="ARBA00015262"/>
    </source>
</evidence>
<dbReference type="RefSeq" id="WP_151643273.1">
    <property type="nucleotide sequence ID" value="NZ_CP044543.1"/>
</dbReference>
<proteinExistence type="inferred from homology"/>
<protein>
    <recommendedName>
        <fullName evidence="3 5">Molybdenum cofactor biosynthesis protein B</fullName>
    </recommendedName>
</protein>
<comment type="pathway">
    <text evidence="1 5">Cofactor biosynthesis; molybdopterin biosynthesis.</text>
</comment>
<evidence type="ECO:0000313" key="8">
    <source>
        <dbReference type="Proteomes" id="UP000325641"/>
    </source>
</evidence>
<dbReference type="InterPro" id="IPR013484">
    <property type="entry name" value="MoaB_proteobac"/>
</dbReference>
<organism evidence="7 8">
    <name type="scientific">Bradyrhizobium betae</name>
    <dbReference type="NCBI Taxonomy" id="244734"/>
    <lineage>
        <taxon>Bacteria</taxon>
        <taxon>Pseudomonadati</taxon>
        <taxon>Pseudomonadota</taxon>
        <taxon>Alphaproteobacteria</taxon>
        <taxon>Hyphomicrobiales</taxon>
        <taxon>Nitrobacteraceae</taxon>
        <taxon>Bradyrhizobium</taxon>
    </lineage>
</organism>
<comment type="similarity">
    <text evidence="2 5">Belongs to the MoaB/Mog family.</text>
</comment>
<dbReference type="Gene3D" id="3.40.980.10">
    <property type="entry name" value="MoaB/Mog-like domain"/>
    <property type="match status" value="1"/>
</dbReference>
<dbReference type="InterPro" id="IPR001453">
    <property type="entry name" value="MoaB/Mog_dom"/>
</dbReference>
<name>A0A5P6P1Z5_9BRAD</name>
<dbReference type="OrthoDB" id="9784492at2"/>
<dbReference type="PANTHER" id="PTHR43232:SF2">
    <property type="entry name" value="MOLYBDENUM COFACTOR BIOSYNTHESIS PROTEIN B"/>
    <property type="match status" value="1"/>
</dbReference>
<keyword evidence="4 5" id="KW-0501">Molybdenum cofactor biosynthesis</keyword>